<proteinExistence type="predicted"/>
<dbReference type="Gene3D" id="2.60.40.2130">
    <property type="entry name" value="F-spondin domain"/>
    <property type="match status" value="2"/>
</dbReference>
<evidence type="ECO:0000313" key="2">
    <source>
        <dbReference type="Proteomes" id="UP001174909"/>
    </source>
</evidence>
<reference evidence="1" key="1">
    <citation type="submission" date="2023-03" db="EMBL/GenBank/DDBJ databases">
        <authorList>
            <person name="Steffen K."/>
            <person name="Cardenas P."/>
        </authorList>
    </citation>
    <scope>NUCLEOTIDE SEQUENCE</scope>
</reference>
<gene>
    <name evidence="1" type="ORF">GBAR_LOCUS16473</name>
</gene>
<evidence type="ECO:0000313" key="1">
    <source>
        <dbReference type="EMBL" id="CAI8028961.1"/>
    </source>
</evidence>
<dbReference type="EMBL" id="CASHTH010002370">
    <property type="protein sequence ID" value="CAI8028961.1"/>
    <property type="molecule type" value="Genomic_DNA"/>
</dbReference>
<keyword evidence="2" id="KW-1185">Reference proteome</keyword>
<dbReference type="Proteomes" id="UP001174909">
    <property type="component" value="Unassembled WGS sequence"/>
</dbReference>
<accession>A0AA35WU19</accession>
<dbReference type="NCBIfam" id="NF038123">
    <property type="entry name" value="NF038123_dom"/>
    <property type="match status" value="2"/>
</dbReference>
<comment type="caution">
    <text evidence="1">The sequence shown here is derived from an EMBL/GenBank/DDBJ whole genome shotgun (WGS) entry which is preliminary data.</text>
</comment>
<name>A0AA35WU19_GEOBA</name>
<dbReference type="AlphaFoldDB" id="A0AA35WU19"/>
<sequence>MLVETNDGIVLGNSLPLFDEDGNPLSFTMDLISYDAGTEDNNELATHVPGPPFDGMERAPTEGGVIALHPGIAGTADVGAAFGWTEPTATVTVEAIVEMPPMEPEPVEFEVMLTNLTTGVPAQGGQIFSPPILVTHGHGFSIGASGEAASPELTALAETGNNMPVAVLAGGSDAVGGIVAFPAPPDGVVLPGGSVSAMTNDGIVLANSLPLFDEDGNARSFTMDLISYDAGTEDNNELATHVPGPPFGGGERAPTEGGVIAPHPGIAGTADVGATFGWAEPTARVTVAPVGVEMPVEPELPPEPTHMFEMGLAAGLNMISLPLMPAEPYTASSFAAAIGATVVIQLDTAMQQFVGFTADQEGDGFPIEGGKGYIVNVPGGGMVTFTGTAWGNTVEDAAAAPGIQLPSTTWAFVVSGDLLETEAGVSYTVVAKNHRTGEVEQG</sequence>
<organism evidence="1 2">
    <name type="scientific">Geodia barretti</name>
    <name type="common">Barrett's horny sponge</name>
    <dbReference type="NCBI Taxonomy" id="519541"/>
    <lineage>
        <taxon>Eukaryota</taxon>
        <taxon>Metazoa</taxon>
        <taxon>Porifera</taxon>
        <taxon>Demospongiae</taxon>
        <taxon>Heteroscleromorpha</taxon>
        <taxon>Tetractinellida</taxon>
        <taxon>Astrophorina</taxon>
        <taxon>Geodiidae</taxon>
        <taxon>Geodia</taxon>
    </lineage>
</organism>
<dbReference type="InterPro" id="IPR009465">
    <property type="entry name" value="Spondin_N"/>
</dbReference>
<protein>
    <submittedName>
        <fullName evidence="1">Uncharacterized protein</fullName>
    </submittedName>
</protein>
<dbReference type="InterPro" id="IPR038678">
    <property type="entry name" value="Spondin_N_sf"/>
</dbReference>